<dbReference type="SUPFAM" id="SSF47616">
    <property type="entry name" value="GST C-terminal domain-like"/>
    <property type="match status" value="1"/>
</dbReference>
<evidence type="ECO:0000313" key="4">
    <source>
        <dbReference type="Proteomes" id="UP000016570"/>
    </source>
</evidence>
<dbReference type="SUPFAM" id="SSF52833">
    <property type="entry name" value="Thioredoxin-like"/>
    <property type="match status" value="1"/>
</dbReference>
<organism evidence="3 4">
    <name type="scientific">Vibrio proteolyticus NBRC 13287</name>
    <dbReference type="NCBI Taxonomy" id="1219065"/>
    <lineage>
        <taxon>Bacteria</taxon>
        <taxon>Pseudomonadati</taxon>
        <taxon>Pseudomonadota</taxon>
        <taxon>Gammaproteobacteria</taxon>
        <taxon>Vibrionales</taxon>
        <taxon>Vibrionaceae</taxon>
        <taxon>Vibrio</taxon>
    </lineage>
</organism>
<dbReference type="InterPro" id="IPR010987">
    <property type="entry name" value="Glutathione-S-Trfase_C-like"/>
</dbReference>
<dbReference type="InterPro" id="IPR034345">
    <property type="entry name" value="Gtt2-like_N"/>
</dbReference>
<keyword evidence="3" id="KW-0808">Transferase</keyword>
<dbReference type="Gene3D" id="3.40.30.10">
    <property type="entry name" value="Glutaredoxin"/>
    <property type="match status" value="1"/>
</dbReference>
<evidence type="ECO:0000259" key="2">
    <source>
        <dbReference type="PROSITE" id="PS50405"/>
    </source>
</evidence>
<sequence>MKIYETEMTPSCRRVSLFLRELGVDVPRVQVNVREGENLTDEFLRKCVNGKVPLLELDDGTTVCESVAICRYFDEVTPNDHALFGRNALEKAQVEMWHRVVEFQGLVAGFQAFRNLTGMYKDREHCVEAWGVESKARVEAFLPQLDQRLAESSYVAGEHFTIVDITSYIFIGFAMKGLNIEVLNRFTHIAKWFECVSARPAFQS</sequence>
<dbReference type="CDD" id="cd03182">
    <property type="entry name" value="GST_C_GTT2_like"/>
    <property type="match status" value="1"/>
</dbReference>
<dbReference type="InterPro" id="IPR036282">
    <property type="entry name" value="Glutathione-S-Trfase_C_sf"/>
</dbReference>
<dbReference type="RefSeq" id="WP_021704805.1">
    <property type="nucleotide sequence ID" value="NZ_BATJ01000005.1"/>
</dbReference>
<dbReference type="PANTHER" id="PTHR44051">
    <property type="entry name" value="GLUTATHIONE S-TRANSFERASE-RELATED"/>
    <property type="match status" value="1"/>
</dbReference>
<name>U3A0I5_VIBPR</name>
<gene>
    <name evidence="3" type="primary">gst</name>
    <name evidence="3" type="ORF">VPR01S_05_01220</name>
</gene>
<dbReference type="Pfam" id="PF00043">
    <property type="entry name" value="GST_C"/>
    <property type="match status" value="1"/>
</dbReference>
<dbReference type="SFLD" id="SFLDS00019">
    <property type="entry name" value="Glutathione_Transferase_(cytos"/>
    <property type="match status" value="1"/>
</dbReference>
<dbReference type="InterPro" id="IPR040079">
    <property type="entry name" value="Glutathione_S-Trfase"/>
</dbReference>
<dbReference type="InterPro" id="IPR034346">
    <property type="entry name" value="Gtt2-like_C"/>
</dbReference>
<protein>
    <submittedName>
        <fullName evidence="3">Glutathione S-transferase</fullName>
    </submittedName>
</protein>
<dbReference type="STRING" id="1219065.VPR01S_05_01220"/>
<dbReference type="EMBL" id="BATJ01000005">
    <property type="protein sequence ID" value="GAD66827.1"/>
    <property type="molecule type" value="Genomic_DNA"/>
</dbReference>
<feature type="domain" description="GST N-terminal" evidence="1">
    <location>
        <begin position="1"/>
        <end position="81"/>
    </location>
</feature>
<evidence type="ECO:0000259" key="1">
    <source>
        <dbReference type="PROSITE" id="PS50404"/>
    </source>
</evidence>
<accession>U3A0I5</accession>
<dbReference type="Gene3D" id="1.20.1050.10">
    <property type="match status" value="1"/>
</dbReference>
<dbReference type="PROSITE" id="PS50404">
    <property type="entry name" value="GST_NTER"/>
    <property type="match status" value="1"/>
</dbReference>
<dbReference type="eggNOG" id="COG0625">
    <property type="taxonomic scope" value="Bacteria"/>
</dbReference>
<dbReference type="PANTHER" id="PTHR44051:SF2">
    <property type="entry name" value="HYPOTHETICAL GLUTATHIONE S-TRANSFERASE LIKE PROTEIN"/>
    <property type="match status" value="1"/>
</dbReference>
<dbReference type="AlphaFoldDB" id="U3A0I5"/>
<dbReference type="InterPro" id="IPR036249">
    <property type="entry name" value="Thioredoxin-like_sf"/>
</dbReference>
<dbReference type="PROSITE" id="PS50405">
    <property type="entry name" value="GST_CTER"/>
    <property type="match status" value="1"/>
</dbReference>
<dbReference type="SFLD" id="SFLDG00358">
    <property type="entry name" value="Main_(cytGST)"/>
    <property type="match status" value="1"/>
</dbReference>
<keyword evidence="4" id="KW-1185">Reference proteome</keyword>
<dbReference type="InterPro" id="IPR004046">
    <property type="entry name" value="GST_C"/>
</dbReference>
<dbReference type="InterPro" id="IPR004045">
    <property type="entry name" value="Glutathione_S-Trfase_N"/>
</dbReference>
<comment type="caution">
    <text evidence="3">The sequence shown here is derived from an EMBL/GenBank/DDBJ whole genome shotgun (WGS) entry which is preliminary data.</text>
</comment>
<dbReference type="Proteomes" id="UP000016570">
    <property type="component" value="Unassembled WGS sequence"/>
</dbReference>
<dbReference type="CDD" id="cd03051">
    <property type="entry name" value="GST_N_GTT2_like"/>
    <property type="match status" value="1"/>
</dbReference>
<proteinExistence type="predicted"/>
<reference evidence="3 4" key="1">
    <citation type="submission" date="2013-09" db="EMBL/GenBank/DDBJ databases">
        <title>Whole genome shotgun sequence of Vibrio proteolyticus NBRC 13287.</title>
        <authorList>
            <person name="Isaki S."/>
            <person name="Hosoyama A."/>
            <person name="Numata M."/>
            <person name="Hashimoto M."/>
            <person name="Hosoyama Y."/>
            <person name="Tsuchikane K."/>
            <person name="Noguchi M."/>
            <person name="Hirakata S."/>
            <person name="Ichikawa N."/>
            <person name="Ohji S."/>
            <person name="Yamazoe A."/>
            <person name="Fujita N."/>
        </authorList>
    </citation>
    <scope>NUCLEOTIDE SEQUENCE [LARGE SCALE GENOMIC DNA]</scope>
    <source>
        <strain evidence="3 4">NBRC 13287</strain>
    </source>
</reference>
<dbReference type="GO" id="GO:0016740">
    <property type="term" value="F:transferase activity"/>
    <property type="evidence" value="ECO:0007669"/>
    <property type="project" value="UniProtKB-KW"/>
</dbReference>
<feature type="domain" description="GST C-terminal" evidence="2">
    <location>
        <begin position="87"/>
        <end position="204"/>
    </location>
</feature>
<evidence type="ECO:0000313" key="3">
    <source>
        <dbReference type="EMBL" id="GAD66827.1"/>
    </source>
</evidence>
<dbReference type="Pfam" id="PF13409">
    <property type="entry name" value="GST_N_2"/>
    <property type="match status" value="1"/>
</dbReference>